<dbReference type="PANTHER" id="PTHR43065">
    <property type="entry name" value="SENSOR HISTIDINE KINASE"/>
    <property type="match status" value="1"/>
</dbReference>
<dbReference type="GO" id="GO:0005524">
    <property type="term" value="F:ATP binding"/>
    <property type="evidence" value="ECO:0007669"/>
    <property type="project" value="UniProtKB-KW"/>
</dbReference>
<dbReference type="PROSITE" id="PS50112">
    <property type="entry name" value="PAS"/>
    <property type="match status" value="2"/>
</dbReference>
<comment type="catalytic activity">
    <reaction evidence="1">
        <text>ATP + protein L-histidine = ADP + protein N-phospho-L-histidine.</text>
        <dbReference type="EC" id="2.7.13.3"/>
    </reaction>
</comment>
<dbReference type="Gene3D" id="3.30.565.10">
    <property type="entry name" value="Histidine kinase-like ATPase, C-terminal domain"/>
    <property type="match status" value="1"/>
</dbReference>
<dbReference type="InterPro" id="IPR013767">
    <property type="entry name" value="PAS_fold"/>
</dbReference>
<reference evidence="12" key="1">
    <citation type="submission" date="2020-08" db="EMBL/GenBank/DDBJ databases">
        <authorList>
            <person name="Hu Y."/>
            <person name="Nguyen S.V."/>
            <person name="Li F."/>
            <person name="Fanning S."/>
        </authorList>
    </citation>
    <scope>NUCLEOTIDE SEQUENCE</scope>
    <source>
        <strain evidence="12">SYSU D8009</strain>
    </source>
</reference>
<evidence type="ECO:0000259" key="11">
    <source>
        <dbReference type="PROSITE" id="PS50113"/>
    </source>
</evidence>
<evidence type="ECO:0000256" key="7">
    <source>
        <dbReference type="ARBA" id="ARBA00022840"/>
    </source>
</evidence>
<evidence type="ECO:0000256" key="2">
    <source>
        <dbReference type="ARBA" id="ARBA00012438"/>
    </source>
</evidence>
<keyword evidence="5" id="KW-0547">Nucleotide-binding</keyword>
<name>A0A9X0UC02_9PROT</name>
<feature type="domain" description="Histidine kinase" evidence="9">
    <location>
        <begin position="284"/>
        <end position="502"/>
    </location>
</feature>
<dbReference type="EMBL" id="JACOMF010000001">
    <property type="protein sequence ID" value="MBC4013843.1"/>
    <property type="molecule type" value="Genomic_DNA"/>
</dbReference>
<dbReference type="GO" id="GO:0000160">
    <property type="term" value="P:phosphorelay signal transduction system"/>
    <property type="evidence" value="ECO:0007669"/>
    <property type="project" value="UniProtKB-KW"/>
</dbReference>
<dbReference type="AlphaFoldDB" id="A0A9X0UC02"/>
<feature type="domain" description="PAS" evidence="10">
    <location>
        <begin position="9"/>
        <end position="82"/>
    </location>
</feature>
<dbReference type="EC" id="2.7.13.3" evidence="2"/>
<evidence type="ECO:0000256" key="1">
    <source>
        <dbReference type="ARBA" id="ARBA00000085"/>
    </source>
</evidence>
<dbReference type="Pfam" id="PF02518">
    <property type="entry name" value="HATPase_c"/>
    <property type="match status" value="1"/>
</dbReference>
<dbReference type="InterPro" id="IPR000700">
    <property type="entry name" value="PAS-assoc_C"/>
</dbReference>
<dbReference type="SMART" id="SM00387">
    <property type="entry name" value="HATPase_c"/>
    <property type="match status" value="1"/>
</dbReference>
<dbReference type="PRINTS" id="PR00344">
    <property type="entry name" value="BCTRLSENSOR"/>
</dbReference>
<evidence type="ECO:0000259" key="10">
    <source>
        <dbReference type="PROSITE" id="PS50112"/>
    </source>
</evidence>
<dbReference type="PROSITE" id="PS50109">
    <property type="entry name" value="HIS_KIN"/>
    <property type="match status" value="1"/>
</dbReference>
<feature type="domain" description="PAC" evidence="11">
    <location>
        <begin position="84"/>
        <end position="136"/>
    </location>
</feature>
<keyword evidence="6" id="KW-0418">Kinase</keyword>
<dbReference type="InterPro" id="IPR036890">
    <property type="entry name" value="HATPase_C_sf"/>
</dbReference>
<dbReference type="CDD" id="cd00130">
    <property type="entry name" value="PAS"/>
    <property type="match status" value="2"/>
</dbReference>
<dbReference type="SMART" id="SM00091">
    <property type="entry name" value="PAS"/>
    <property type="match status" value="2"/>
</dbReference>
<dbReference type="InterPro" id="IPR003594">
    <property type="entry name" value="HATPase_dom"/>
</dbReference>
<dbReference type="SMART" id="SM00086">
    <property type="entry name" value="PAC"/>
    <property type="match status" value="2"/>
</dbReference>
<protein>
    <recommendedName>
        <fullName evidence="2">histidine kinase</fullName>
        <ecNumber evidence="2">2.7.13.3</ecNumber>
    </recommendedName>
</protein>
<dbReference type="NCBIfam" id="TIGR00229">
    <property type="entry name" value="sensory_box"/>
    <property type="match status" value="2"/>
</dbReference>
<evidence type="ECO:0000256" key="8">
    <source>
        <dbReference type="ARBA" id="ARBA00023012"/>
    </source>
</evidence>
<comment type="caution">
    <text evidence="12">The sequence shown here is derived from an EMBL/GenBank/DDBJ whole genome shotgun (WGS) entry which is preliminary data.</text>
</comment>
<evidence type="ECO:0000256" key="3">
    <source>
        <dbReference type="ARBA" id="ARBA00022553"/>
    </source>
</evidence>
<dbReference type="Pfam" id="PF00989">
    <property type="entry name" value="PAS"/>
    <property type="match status" value="1"/>
</dbReference>
<dbReference type="InterPro" id="IPR000014">
    <property type="entry name" value="PAS"/>
</dbReference>
<feature type="domain" description="PAC" evidence="11">
    <location>
        <begin position="212"/>
        <end position="264"/>
    </location>
</feature>
<dbReference type="Pfam" id="PF13426">
    <property type="entry name" value="PAS_9"/>
    <property type="match status" value="1"/>
</dbReference>
<dbReference type="PANTHER" id="PTHR43065:SF49">
    <property type="entry name" value="HISTIDINE KINASE"/>
    <property type="match status" value="1"/>
</dbReference>
<evidence type="ECO:0000256" key="4">
    <source>
        <dbReference type="ARBA" id="ARBA00022679"/>
    </source>
</evidence>
<dbReference type="PROSITE" id="PS50113">
    <property type="entry name" value="PAC"/>
    <property type="match status" value="2"/>
</dbReference>
<dbReference type="SUPFAM" id="SSF55785">
    <property type="entry name" value="PYP-like sensor domain (PAS domain)"/>
    <property type="match status" value="2"/>
</dbReference>
<dbReference type="InterPro" id="IPR004358">
    <property type="entry name" value="Sig_transdc_His_kin-like_C"/>
</dbReference>
<evidence type="ECO:0000313" key="13">
    <source>
        <dbReference type="Proteomes" id="UP000600101"/>
    </source>
</evidence>
<dbReference type="RefSeq" id="WP_186768609.1">
    <property type="nucleotide sequence ID" value="NZ_JACOMF010000001.1"/>
</dbReference>
<accession>A0A9X0UC02</accession>
<keyword evidence="8" id="KW-0902">Two-component regulatory system</keyword>
<organism evidence="12 13">
    <name type="scientific">Siccirubricoccus deserti</name>
    <dbReference type="NCBI Taxonomy" id="2013562"/>
    <lineage>
        <taxon>Bacteria</taxon>
        <taxon>Pseudomonadati</taxon>
        <taxon>Pseudomonadota</taxon>
        <taxon>Alphaproteobacteria</taxon>
        <taxon>Acetobacterales</taxon>
        <taxon>Roseomonadaceae</taxon>
        <taxon>Siccirubricoccus</taxon>
    </lineage>
</organism>
<dbReference type="Gene3D" id="3.30.450.20">
    <property type="entry name" value="PAS domain"/>
    <property type="match status" value="2"/>
</dbReference>
<proteinExistence type="predicted"/>
<keyword evidence="7" id="KW-0067">ATP-binding</keyword>
<dbReference type="SUPFAM" id="SSF55874">
    <property type="entry name" value="ATPase domain of HSP90 chaperone/DNA topoisomerase II/histidine kinase"/>
    <property type="match status" value="1"/>
</dbReference>
<gene>
    <name evidence="12" type="ORF">H7965_00790</name>
</gene>
<evidence type="ECO:0000259" key="9">
    <source>
        <dbReference type="PROSITE" id="PS50109"/>
    </source>
</evidence>
<dbReference type="InterPro" id="IPR001610">
    <property type="entry name" value="PAC"/>
</dbReference>
<feature type="domain" description="PAS" evidence="10">
    <location>
        <begin position="137"/>
        <end position="210"/>
    </location>
</feature>
<keyword evidence="3" id="KW-0597">Phosphoprotein</keyword>
<sequence length="524" mass="57372">MSEADTARTDATYRLLVEAVIDYAIFLLDTEGLVASWNRGAHCLTGHTAEEIIGTSFAEFYTEEDRRLGRPEVMLETARQGGRAEAEGWRLRKDGTRFWAHAVLDAVHDDAGRLIGFAKITRDMTKRHEAEVALRESERRFRLLVQGVTDYAIFMLDPEGRVIDWNTGAQRIKGYAAQEIIGQHFSRFYTEEDRATGLPRRALEQAATTGRFESEGWRVRKDGRYFWASVVIDAVRDENGVLVGFAKVTRDITERHEAQRANDEIREQMAQLQRLEALGQLTAGIAHNFSNLIQIIQSGIRLANALAGGNDQLKRILADMAAATQQRAGLTEHLLAFSQHHPAEPELVDVASQIREVADLVSRSLRGNIRVQLNLDDDLWPIRVDTTQFELALLNVALNARDAMPDGGQLAISARNVTLNDGSDGISGRAVSIHLRDSGVGIPRGVLGRVLEPFFTTKPRGEGTGLGLSQAYGFAEQAGGTLRIQSTPGQGTEVTFLLPAVSEHDATDAASPVAVSGLAGSTGG</sequence>
<dbReference type="GO" id="GO:0004673">
    <property type="term" value="F:protein histidine kinase activity"/>
    <property type="evidence" value="ECO:0007669"/>
    <property type="project" value="UniProtKB-EC"/>
</dbReference>
<dbReference type="InterPro" id="IPR005467">
    <property type="entry name" value="His_kinase_dom"/>
</dbReference>
<dbReference type="GO" id="GO:0006355">
    <property type="term" value="P:regulation of DNA-templated transcription"/>
    <property type="evidence" value="ECO:0007669"/>
    <property type="project" value="InterPro"/>
</dbReference>
<evidence type="ECO:0000256" key="6">
    <source>
        <dbReference type="ARBA" id="ARBA00022777"/>
    </source>
</evidence>
<evidence type="ECO:0000313" key="12">
    <source>
        <dbReference type="EMBL" id="MBC4013843.1"/>
    </source>
</evidence>
<dbReference type="Proteomes" id="UP000600101">
    <property type="component" value="Unassembled WGS sequence"/>
</dbReference>
<dbReference type="InterPro" id="IPR035965">
    <property type="entry name" value="PAS-like_dom_sf"/>
</dbReference>
<keyword evidence="4" id="KW-0808">Transferase</keyword>
<dbReference type="Gene3D" id="1.10.287.130">
    <property type="match status" value="1"/>
</dbReference>
<evidence type="ECO:0000256" key="5">
    <source>
        <dbReference type="ARBA" id="ARBA00022741"/>
    </source>
</evidence>
<keyword evidence="13" id="KW-1185">Reference proteome</keyword>